<keyword evidence="3" id="KW-0539">Nucleus</keyword>
<feature type="region of interest" description="Disordered" evidence="4">
    <location>
        <begin position="284"/>
        <end position="317"/>
    </location>
</feature>
<dbReference type="PANTHER" id="PTHR13375">
    <property type="entry name" value="FMS INTERACTING PROTEIN"/>
    <property type="match status" value="1"/>
</dbReference>
<dbReference type="Ensembl" id="ENSPKIT00000033899.1">
    <property type="protein sequence ID" value="ENSPKIP00000009787.1"/>
    <property type="gene ID" value="ENSPKIG00000024752.1"/>
</dbReference>
<evidence type="ECO:0000313" key="6">
    <source>
        <dbReference type="Proteomes" id="UP000261540"/>
    </source>
</evidence>
<dbReference type="AlphaFoldDB" id="A0A3B3QT35"/>
<protein>
    <submittedName>
        <fullName evidence="5">THO complex 5</fullName>
    </submittedName>
</protein>
<comment type="similarity">
    <text evidence="2">Belongs to the THOC5 family.</text>
</comment>
<evidence type="ECO:0000256" key="1">
    <source>
        <dbReference type="ARBA" id="ARBA00004123"/>
    </source>
</evidence>
<dbReference type="GO" id="GO:0003729">
    <property type="term" value="F:mRNA binding"/>
    <property type="evidence" value="ECO:0007669"/>
    <property type="project" value="TreeGrafter"/>
</dbReference>
<comment type="subcellular location">
    <subcellularLocation>
        <location evidence="1">Nucleus</location>
    </subcellularLocation>
</comment>
<evidence type="ECO:0000256" key="3">
    <source>
        <dbReference type="ARBA" id="ARBA00023242"/>
    </source>
</evidence>
<dbReference type="STRING" id="1676925.ENSPKIP00000009787"/>
<evidence type="ECO:0000256" key="2">
    <source>
        <dbReference type="ARBA" id="ARBA00008044"/>
    </source>
</evidence>
<feature type="region of interest" description="Disordered" evidence="4">
    <location>
        <begin position="1"/>
        <end position="29"/>
    </location>
</feature>
<dbReference type="GeneTree" id="ENSGT00390000013777"/>
<sequence>MSSDALKKRKPKVIRNEGGTPENKRSRGDGDQEFSVLGLCLLWFCIQMIKRESIKCHHGISHVCLRQSVEIEERRMQSCIHFMTLKKLNRLAHMRLKKGRDQTHEAKQRVDALHLQLQNLLYEVMHLQKEISKCLEFKSKHEEIELVTLDEFFQEAPPEISRLQFTKDDPHQQTLARLDWELEQRKRLAEKYKDSLASKEKILKSIEVKKEYLSSLQPGLNAIMQASLPVQEYLCMPFEHVQKQNEVARHLPPPLYVLLVQVNAYSQACDKSITVSISGDVDEAKALSKPPEDSQDDESDSDAEEELQNTRRRPTLGVQLDDKRREMLKPHPLSLCVDLKCKDGSVLHLFFYYLMNLNIMTVKAKVSTAADLAGAISAGELLNSETLLSCLYANDKGSETPNPANRYQFDKVGIATFGDYVSELGHPYIWVQNLGGLQFPSDRPEVTIYGKSLSASHMESSMKLLKGRLQSRLALHKQFSSLEHSIVPVSSECQHLFPAKVVSRLARWTTMTYLEYAELPYTQHVVQAGLAQDTDLYFLAQVERGTACLQAAMVLNPRYPEVTPLFALSLNWKGERTGRTDDNLRAMESEVNVFRMELQGPRPGYQLLTNQLQRLCLCLDVYLETESQDDSVEGPREFPREKMCLRTVRGPNRLKPFKYNHPQGFFSHR</sequence>
<keyword evidence="6" id="KW-1185">Reference proteome</keyword>
<feature type="compositionally biased region" description="Acidic residues" evidence="4">
    <location>
        <begin position="293"/>
        <end position="307"/>
    </location>
</feature>
<proteinExistence type="inferred from homology"/>
<reference evidence="5" key="1">
    <citation type="submission" date="2025-08" db="UniProtKB">
        <authorList>
            <consortium name="Ensembl"/>
        </authorList>
    </citation>
    <scope>IDENTIFICATION</scope>
</reference>
<name>A0A3B3QT35_9TELE</name>
<organism evidence="5 6">
    <name type="scientific">Paramormyrops kingsleyae</name>
    <dbReference type="NCBI Taxonomy" id="1676925"/>
    <lineage>
        <taxon>Eukaryota</taxon>
        <taxon>Metazoa</taxon>
        <taxon>Chordata</taxon>
        <taxon>Craniata</taxon>
        <taxon>Vertebrata</taxon>
        <taxon>Euteleostomi</taxon>
        <taxon>Actinopterygii</taxon>
        <taxon>Neopterygii</taxon>
        <taxon>Teleostei</taxon>
        <taxon>Osteoglossocephala</taxon>
        <taxon>Osteoglossomorpha</taxon>
        <taxon>Osteoglossiformes</taxon>
        <taxon>Mormyridae</taxon>
        <taxon>Paramormyrops</taxon>
    </lineage>
</organism>
<dbReference type="Proteomes" id="UP000261540">
    <property type="component" value="Unplaced"/>
</dbReference>
<evidence type="ECO:0000256" key="4">
    <source>
        <dbReference type="SAM" id="MobiDB-lite"/>
    </source>
</evidence>
<dbReference type="GO" id="GO:0006406">
    <property type="term" value="P:mRNA export from nucleus"/>
    <property type="evidence" value="ECO:0007669"/>
    <property type="project" value="TreeGrafter"/>
</dbReference>
<reference evidence="5" key="2">
    <citation type="submission" date="2025-09" db="UniProtKB">
        <authorList>
            <consortium name="Ensembl"/>
        </authorList>
    </citation>
    <scope>IDENTIFICATION</scope>
</reference>
<dbReference type="PANTHER" id="PTHR13375:SF3">
    <property type="entry name" value="THO COMPLEX SUBUNIT 5 HOMOLOG"/>
    <property type="match status" value="1"/>
</dbReference>
<evidence type="ECO:0000313" key="5">
    <source>
        <dbReference type="Ensembl" id="ENSPKIP00000009787.1"/>
    </source>
</evidence>
<dbReference type="GO" id="GO:0000445">
    <property type="term" value="C:THO complex part of transcription export complex"/>
    <property type="evidence" value="ECO:0007669"/>
    <property type="project" value="TreeGrafter"/>
</dbReference>
<dbReference type="InterPro" id="IPR019163">
    <property type="entry name" value="THO_Thoc5"/>
</dbReference>
<dbReference type="Pfam" id="PF09766">
    <property type="entry name" value="FmiP_Thoc5"/>
    <property type="match status" value="1"/>
</dbReference>
<accession>A0A3B3QT35</accession>